<protein>
    <submittedName>
        <fullName evidence="1">Type II-A CRISPR-associated protein Csn2</fullName>
    </submittedName>
</protein>
<evidence type="ECO:0000313" key="1">
    <source>
        <dbReference type="EMBL" id="HIS23882.1"/>
    </source>
</evidence>
<dbReference type="NCBIfam" id="TIGR01866">
    <property type="entry name" value="cas_Csn2"/>
    <property type="match status" value="1"/>
</dbReference>
<dbReference type="Gene3D" id="3.40.50.11940">
    <property type="match status" value="2"/>
</dbReference>
<proteinExistence type="predicted"/>
<dbReference type="Pfam" id="PF09711">
    <property type="entry name" value="Cas_Csn2"/>
    <property type="match status" value="1"/>
</dbReference>
<sequence length="226" mass="26660">MRLYHPQMSDSIAWHENKVPVLVAENSRLFMLFVNQLSMQSEGEKGPFVLSYEYEPVDIAEHVIMIRDYLYLPVDDRKLQNRFQTLLQSVVMHELQDRTASLQREISEYLEQVCLHMDYPTAFSEGEYVLPLLKSLKLKPAIDGVTPLERLIQYMELYNGLIKDQIFVLVGAHAYFSDDEISQLYKMAAYEKWHMLLIERYQPNHIDAEEIYLFDENLCELRVDLS</sequence>
<accession>A0A9D1EMY0</accession>
<dbReference type="InterPro" id="IPR038600">
    <property type="entry name" value="Csn2_sf"/>
</dbReference>
<dbReference type="Proteomes" id="UP000823982">
    <property type="component" value="Unassembled WGS sequence"/>
</dbReference>
<reference evidence="1" key="2">
    <citation type="journal article" date="2021" name="PeerJ">
        <title>Extensive microbial diversity within the chicken gut microbiome revealed by metagenomics and culture.</title>
        <authorList>
            <person name="Gilroy R."/>
            <person name="Ravi A."/>
            <person name="Getino M."/>
            <person name="Pursley I."/>
            <person name="Horton D.L."/>
            <person name="Alikhan N.F."/>
            <person name="Baker D."/>
            <person name="Gharbi K."/>
            <person name="Hall N."/>
            <person name="Watson M."/>
            <person name="Adriaenssens E.M."/>
            <person name="Foster-Nyarko E."/>
            <person name="Jarju S."/>
            <person name="Secka A."/>
            <person name="Antonio M."/>
            <person name="Oren A."/>
            <person name="Chaudhuri R.R."/>
            <person name="La Ragione R."/>
            <person name="Hildebrand F."/>
            <person name="Pallen M.J."/>
        </authorList>
    </citation>
    <scope>NUCLEOTIDE SEQUENCE</scope>
    <source>
        <strain evidence="1">CHK157-1446</strain>
    </source>
</reference>
<dbReference type="AlphaFoldDB" id="A0A9D1EMY0"/>
<gene>
    <name evidence="1" type="primary">csn2</name>
    <name evidence="1" type="ORF">IAD01_00525</name>
</gene>
<dbReference type="EMBL" id="DVIR01000005">
    <property type="protein sequence ID" value="HIS23882.1"/>
    <property type="molecule type" value="Genomic_DNA"/>
</dbReference>
<name>A0A9D1EMY0_9FIRM</name>
<dbReference type="InterPro" id="IPR010146">
    <property type="entry name" value="CRISPR-assoc_prot_Csn2-typ"/>
</dbReference>
<comment type="caution">
    <text evidence="1">The sequence shown here is derived from an EMBL/GenBank/DDBJ whole genome shotgun (WGS) entry which is preliminary data.</text>
</comment>
<organism evidence="1 2">
    <name type="scientific">Candidatus Faeciplasma gallinarum</name>
    <dbReference type="NCBI Taxonomy" id="2840799"/>
    <lineage>
        <taxon>Bacteria</taxon>
        <taxon>Bacillati</taxon>
        <taxon>Bacillota</taxon>
        <taxon>Clostridia</taxon>
        <taxon>Eubacteriales</taxon>
        <taxon>Oscillospiraceae</taxon>
        <taxon>Oscillospiraceae incertae sedis</taxon>
        <taxon>Candidatus Faeciplasma</taxon>
    </lineage>
</organism>
<evidence type="ECO:0000313" key="2">
    <source>
        <dbReference type="Proteomes" id="UP000823982"/>
    </source>
</evidence>
<reference evidence="1" key="1">
    <citation type="submission" date="2020-10" db="EMBL/GenBank/DDBJ databases">
        <authorList>
            <person name="Gilroy R."/>
        </authorList>
    </citation>
    <scope>NUCLEOTIDE SEQUENCE</scope>
    <source>
        <strain evidence="1">CHK157-1446</strain>
    </source>
</reference>